<accession>A0A5R8KJ77</accession>
<reference evidence="1 2" key="1">
    <citation type="submission" date="2019-05" db="EMBL/GenBank/DDBJ databases">
        <title>Verrucobacter flavum gen. nov., sp. nov. a new member of the family Verrucomicrobiaceae.</title>
        <authorList>
            <person name="Szuroczki S."/>
            <person name="Abbaszade G."/>
            <person name="Szabo A."/>
            <person name="Felfoldi T."/>
            <person name="Schumann P."/>
            <person name="Boka K."/>
            <person name="Keki Z."/>
            <person name="Toumi M."/>
            <person name="Toth E."/>
        </authorList>
    </citation>
    <scope>NUCLEOTIDE SEQUENCE [LARGE SCALE GENOMIC DNA]</scope>
    <source>
        <strain evidence="1 2">MG-N-17</strain>
    </source>
</reference>
<dbReference type="AlphaFoldDB" id="A0A5R8KJ77"/>
<name>A0A5R8KJ77_9BACT</name>
<gene>
    <name evidence="1" type="ORF">FEM03_03175</name>
</gene>
<dbReference type="Proteomes" id="UP000306196">
    <property type="component" value="Unassembled WGS sequence"/>
</dbReference>
<sequence length="86" mass="9338">MLVEVIREKFLPLIQQTPNFVAYYAIDEGDGDVSAVSIFEDESSALASNELAAKWIMQNLSNLITMPPKIISGDVVASTGNIYATT</sequence>
<evidence type="ECO:0008006" key="3">
    <source>
        <dbReference type="Google" id="ProtNLM"/>
    </source>
</evidence>
<dbReference type="EMBL" id="VAUV01000002">
    <property type="protein sequence ID" value="TLD72373.1"/>
    <property type="molecule type" value="Genomic_DNA"/>
</dbReference>
<comment type="caution">
    <text evidence="1">The sequence shown here is derived from an EMBL/GenBank/DDBJ whole genome shotgun (WGS) entry which is preliminary data.</text>
</comment>
<evidence type="ECO:0000313" key="2">
    <source>
        <dbReference type="Proteomes" id="UP000306196"/>
    </source>
</evidence>
<dbReference type="OrthoDB" id="3383875at2"/>
<evidence type="ECO:0000313" key="1">
    <source>
        <dbReference type="EMBL" id="TLD72373.1"/>
    </source>
</evidence>
<proteinExistence type="predicted"/>
<organism evidence="1 2">
    <name type="scientific">Phragmitibacter flavus</name>
    <dbReference type="NCBI Taxonomy" id="2576071"/>
    <lineage>
        <taxon>Bacteria</taxon>
        <taxon>Pseudomonadati</taxon>
        <taxon>Verrucomicrobiota</taxon>
        <taxon>Verrucomicrobiia</taxon>
        <taxon>Verrucomicrobiales</taxon>
        <taxon>Verrucomicrobiaceae</taxon>
        <taxon>Phragmitibacter</taxon>
    </lineage>
</organism>
<keyword evidence="2" id="KW-1185">Reference proteome</keyword>
<dbReference type="RefSeq" id="WP_138084729.1">
    <property type="nucleotide sequence ID" value="NZ_VAUV01000002.1"/>
</dbReference>
<protein>
    <recommendedName>
        <fullName evidence="3">ABM domain-containing protein</fullName>
    </recommendedName>
</protein>